<dbReference type="SMART" id="SM00568">
    <property type="entry name" value="GRAM"/>
    <property type="match status" value="1"/>
</dbReference>
<dbReference type="OMA" id="WHPVEVT"/>
<dbReference type="GO" id="GO:0034164">
    <property type="term" value="P:negative regulation of toll-like receptor 9 signaling pathway"/>
    <property type="evidence" value="ECO:0007669"/>
    <property type="project" value="TreeGrafter"/>
</dbReference>
<feature type="compositionally biased region" description="Polar residues" evidence="1">
    <location>
        <begin position="514"/>
        <end position="527"/>
    </location>
</feature>
<dbReference type="Gene3D" id="2.30.29.30">
    <property type="entry name" value="Pleckstrin-homology domain (PH domain)/Phosphotyrosine-binding domain (PTB)"/>
    <property type="match status" value="1"/>
</dbReference>
<organism evidence="3 4">
    <name type="scientific">Haemaphysalis longicornis</name>
    <name type="common">Bush tick</name>
    <dbReference type="NCBI Taxonomy" id="44386"/>
    <lineage>
        <taxon>Eukaryota</taxon>
        <taxon>Metazoa</taxon>
        <taxon>Ecdysozoa</taxon>
        <taxon>Arthropoda</taxon>
        <taxon>Chelicerata</taxon>
        <taxon>Arachnida</taxon>
        <taxon>Acari</taxon>
        <taxon>Parasitiformes</taxon>
        <taxon>Ixodida</taxon>
        <taxon>Ixodoidea</taxon>
        <taxon>Ixodidae</taxon>
        <taxon>Haemaphysalinae</taxon>
        <taxon>Haemaphysalis</taxon>
    </lineage>
</organism>
<dbReference type="AlphaFoldDB" id="A0A9J6H131"/>
<feature type="domain" description="GRAM" evidence="2">
    <location>
        <begin position="536"/>
        <end position="612"/>
    </location>
</feature>
<evidence type="ECO:0000259" key="2">
    <source>
        <dbReference type="SMART" id="SM00568"/>
    </source>
</evidence>
<dbReference type="InterPro" id="IPR011993">
    <property type="entry name" value="PH-like_dom_sf"/>
</dbReference>
<dbReference type="InterPro" id="IPR037847">
    <property type="entry name" value="GRAMDC4"/>
</dbReference>
<accession>A0A9J6H131</accession>
<feature type="compositionally biased region" description="Low complexity" evidence="1">
    <location>
        <begin position="177"/>
        <end position="198"/>
    </location>
</feature>
<dbReference type="Pfam" id="PF02893">
    <property type="entry name" value="GRAM"/>
    <property type="match status" value="1"/>
</dbReference>
<evidence type="ECO:0000256" key="1">
    <source>
        <dbReference type="SAM" id="MobiDB-lite"/>
    </source>
</evidence>
<keyword evidence="4" id="KW-1185">Reference proteome</keyword>
<dbReference type="OrthoDB" id="6486250at2759"/>
<feature type="region of interest" description="Disordered" evidence="1">
    <location>
        <begin position="170"/>
        <end position="219"/>
    </location>
</feature>
<proteinExistence type="predicted"/>
<feature type="region of interest" description="Disordered" evidence="1">
    <location>
        <begin position="490"/>
        <end position="528"/>
    </location>
</feature>
<evidence type="ECO:0000313" key="4">
    <source>
        <dbReference type="Proteomes" id="UP000821853"/>
    </source>
</evidence>
<name>A0A9J6H131_HAELO</name>
<sequence>MPTVAYQPKVQRPPVARKTSAYLAVPDRPPCCKEVNVRALLALMVRRGRASGCPEHSGKRPARKTSDHLTVPSLQVPLNKSMKNLSCPDLTKIAGLQNGGTQEEDIQRAPSLGDSIGETMSLHSDQATEDELQFACSFKNRKLLRADRSGDDSDSSDCSHLEMMPVSDDDALHTQSDKSSQNDSSSPKLTMKRPAYQPRQRRKPPAPQGPLVQNSASKIPSIKVTCETPALQSRSASHAEKPPADWVAVQLTALKHWFAELKDDFSEWHPVEVTDHPPKDDDEPFSLKYTKDTLFRFACVDCSLRAVQHECTKLLQWKSPLQTLLVVAALLHGLWSDCLLPLIFLGVALGLVKNYLCMKGFLASSTEDVFTTSHKKLGIGMGIDKVPAIMSLNMKIAKTFHVLSDAFDKGLSLWTWRKPAVTAKVLAIIGVLVLYSLIRPTSEVIKVLGTGLVLKAFVLDYVFVRFPRVRAKYDLAWILWNELPTGPEIEKQARQDKKKEKLSKKKSEPPLIMINNSGNESRSQSPVSFRGDDIDEVLSSIFDIPTSEMCLPGWEQGRKCTLIKKERSLTSAFRNGRLYLTDHYLLFLRYKTHHPKNLTIPLKEIAKLEKGKPSSWISGDGTTLIVTLKSGDVCTFGTVANRDDTFRSIVDQGMHNGYKWASIADLMQSKTN</sequence>
<reference evidence="3 4" key="1">
    <citation type="journal article" date="2020" name="Cell">
        <title>Large-Scale Comparative Analyses of Tick Genomes Elucidate Their Genetic Diversity and Vector Capacities.</title>
        <authorList>
            <consortium name="Tick Genome and Microbiome Consortium (TIGMIC)"/>
            <person name="Jia N."/>
            <person name="Wang J."/>
            <person name="Shi W."/>
            <person name="Du L."/>
            <person name="Sun Y."/>
            <person name="Zhan W."/>
            <person name="Jiang J.F."/>
            <person name="Wang Q."/>
            <person name="Zhang B."/>
            <person name="Ji P."/>
            <person name="Bell-Sakyi L."/>
            <person name="Cui X.M."/>
            <person name="Yuan T.T."/>
            <person name="Jiang B.G."/>
            <person name="Yang W.F."/>
            <person name="Lam T.T."/>
            <person name="Chang Q.C."/>
            <person name="Ding S.J."/>
            <person name="Wang X.J."/>
            <person name="Zhu J.G."/>
            <person name="Ruan X.D."/>
            <person name="Zhao L."/>
            <person name="Wei J.T."/>
            <person name="Ye R.Z."/>
            <person name="Que T.C."/>
            <person name="Du C.H."/>
            <person name="Zhou Y.H."/>
            <person name="Cheng J.X."/>
            <person name="Dai P.F."/>
            <person name="Guo W.B."/>
            <person name="Han X.H."/>
            <person name="Huang E.J."/>
            <person name="Li L.F."/>
            <person name="Wei W."/>
            <person name="Gao Y.C."/>
            <person name="Liu J.Z."/>
            <person name="Shao H.Z."/>
            <person name="Wang X."/>
            <person name="Wang C.C."/>
            <person name="Yang T.C."/>
            <person name="Huo Q.B."/>
            <person name="Li W."/>
            <person name="Chen H.Y."/>
            <person name="Chen S.E."/>
            <person name="Zhou L.G."/>
            <person name="Ni X.B."/>
            <person name="Tian J.H."/>
            <person name="Sheng Y."/>
            <person name="Liu T."/>
            <person name="Pan Y.S."/>
            <person name="Xia L.Y."/>
            <person name="Li J."/>
            <person name="Zhao F."/>
            <person name="Cao W.C."/>
        </authorList>
    </citation>
    <scope>NUCLEOTIDE SEQUENCE [LARGE SCALE GENOMIC DNA]</scope>
    <source>
        <strain evidence="3">HaeL-2018</strain>
    </source>
</reference>
<evidence type="ECO:0000313" key="3">
    <source>
        <dbReference type="EMBL" id="KAH9381410.1"/>
    </source>
</evidence>
<feature type="compositionally biased region" description="Basic and acidic residues" evidence="1">
    <location>
        <begin position="490"/>
        <end position="499"/>
    </location>
</feature>
<comment type="caution">
    <text evidence="3">The sequence shown here is derived from an EMBL/GenBank/DDBJ whole genome shotgun (WGS) entry which is preliminary data.</text>
</comment>
<dbReference type="GO" id="GO:0006915">
    <property type="term" value="P:apoptotic process"/>
    <property type="evidence" value="ECO:0007669"/>
    <property type="project" value="InterPro"/>
</dbReference>
<dbReference type="EMBL" id="JABSTR010000011">
    <property type="protein sequence ID" value="KAH9381410.1"/>
    <property type="molecule type" value="Genomic_DNA"/>
</dbReference>
<dbReference type="PANTHER" id="PTHR37402:SF1">
    <property type="entry name" value="GRAM DOMAIN-CONTAINING PROTEIN 4"/>
    <property type="match status" value="1"/>
</dbReference>
<dbReference type="InterPro" id="IPR004182">
    <property type="entry name" value="GRAM"/>
</dbReference>
<gene>
    <name evidence="3" type="ORF">HPB48_009010</name>
</gene>
<dbReference type="VEuPathDB" id="VectorBase:HLOH_051287"/>
<dbReference type="PANTHER" id="PTHR37402">
    <property type="entry name" value="GRAM DOMAIN-CONTAINING PROTEIN 4"/>
    <property type="match status" value="1"/>
</dbReference>
<dbReference type="Proteomes" id="UP000821853">
    <property type="component" value="Chromosome 9"/>
</dbReference>
<protein>
    <recommendedName>
        <fullName evidence="2">GRAM domain-containing protein</fullName>
    </recommendedName>
</protein>